<gene>
    <name evidence="1" type="ORF">S06H3_64918</name>
</gene>
<dbReference type="EMBL" id="BARV01043512">
    <property type="protein sequence ID" value="GAI63864.1"/>
    <property type="molecule type" value="Genomic_DNA"/>
</dbReference>
<organism evidence="1">
    <name type="scientific">marine sediment metagenome</name>
    <dbReference type="NCBI Taxonomy" id="412755"/>
    <lineage>
        <taxon>unclassified sequences</taxon>
        <taxon>metagenomes</taxon>
        <taxon>ecological metagenomes</taxon>
    </lineage>
</organism>
<proteinExistence type="predicted"/>
<accession>X1S7U4</accession>
<protein>
    <submittedName>
        <fullName evidence="1">Uncharacterized protein</fullName>
    </submittedName>
</protein>
<name>X1S7U4_9ZZZZ</name>
<evidence type="ECO:0000313" key="1">
    <source>
        <dbReference type="EMBL" id="GAI63864.1"/>
    </source>
</evidence>
<sequence>GNGEHTGGERFHVIRVDNKIEAELIGSTNPFRKDNSTLKCPFVATIQDQTHAEIKINKDSYALKKDEYTDWIKIDFKAAPGIKVHGICKFLLLSTEPEFSLYVTPINI</sequence>
<dbReference type="AlphaFoldDB" id="X1S7U4"/>
<comment type="caution">
    <text evidence="1">The sequence shown here is derived from an EMBL/GenBank/DDBJ whole genome shotgun (WGS) entry which is preliminary data.</text>
</comment>
<feature type="non-terminal residue" evidence="1">
    <location>
        <position position="108"/>
    </location>
</feature>
<reference evidence="1" key="1">
    <citation type="journal article" date="2014" name="Front. Microbiol.">
        <title>High frequency of phylogenetically diverse reductive dehalogenase-homologous genes in deep subseafloor sedimentary metagenomes.</title>
        <authorList>
            <person name="Kawai M."/>
            <person name="Futagami T."/>
            <person name="Toyoda A."/>
            <person name="Takaki Y."/>
            <person name="Nishi S."/>
            <person name="Hori S."/>
            <person name="Arai W."/>
            <person name="Tsubouchi T."/>
            <person name="Morono Y."/>
            <person name="Uchiyama I."/>
            <person name="Ito T."/>
            <person name="Fujiyama A."/>
            <person name="Inagaki F."/>
            <person name="Takami H."/>
        </authorList>
    </citation>
    <scope>NUCLEOTIDE SEQUENCE</scope>
    <source>
        <strain evidence="1">Expedition CK06-06</strain>
    </source>
</reference>
<feature type="non-terminal residue" evidence="1">
    <location>
        <position position="1"/>
    </location>
</feature>